<evidence type="ECO:0000313" key="3">
    <source>
        <dbReference type="EMBL" id="VFK09908.1"/>
    </source>
</evidence>
<gene>
    <name evidence="2" type="ORF">BECKH772A_GA0070896_106231</name>
    <name evidence="1" type="ORF">BECKH772B_GA0070898_105801</name>
    <name evidence="3" type="ORF">BECKH772C_GA0070978_106571</name>
</gene>
<reference evidence="1" key="1">
    <citation type="submission" date="2019-02" db="EMBL/GenBank/DDBJ databases">
        <authorList>
            <person name="Gruber-Vodicka R. H."/>
            <person name="Seah K. B. B."/>
        </authorList>
    </citation>
    <scope>NUCLEOTIDE SEQUENCE</scope>
    <source>
        <strain evidence="3">BECK_SA2B12</strain>
        <strain evidence="2">BECK_SA2B15</strain>
        <strain evidence="1">BECK_SA2B20</strain>
    </source>
</reference>
<evidence type="ECO:0000313" key="1">
    <source>
        <dbReference type="EMBL" id="VFK05392.1"/>
    </source>
</evidence>
<evidence type="ECO:0000313" key="2">
    <source>
        <dbReference type="EMBL" id="VFK06218.1"/>
    </source>
</evidence>
<dbReference type="EMBL" id="CAADFJ010000657">
    <property type="protein sequence ID" value="VFK09908.1"/>
    <property type="molecule type" value="Genomic_DNA"/>
</dbReference>
<dbReference type="EMBL" id="CAADFG010000623">
    <property type="protein sequence ID" value="VFK06218.1"/>
    <property type="molecule type" value="Genomic_DNA"/>
</dbReference>
<sequence>MKPDYEVRLKTNGASRLMMRVTGKDDIPIDHLISSLDYNMRNGGYPSETILQVMGTLTSTLQSLTTLALSRSQREIRNAATCNGA</sequence>
<protein>
    <submittedName>
        <fullName evidence="1">Uncharacterized protein</fullName>
    </submittedName>
</protein>
<dbReference type="EMBL" id="CAADFI010000580">
    <property type="protein sequence ID" value="VFK05392.1"/>
    <property type="molecule type" value="Genomic_DNA"/>
</dbReference>
<organism evidence="1">
    <name type="scientific">Candidatus Kentrum eta</name>
    <dbReference type="NCBI Taxonomy" id="2126337"/>
    <lineage>
        <taxon>Bacteria</taxon>
        <taxon>Pseudomonadati</taxon>
        <taxon>Pseudomonadota</taxon>
        <taxon>Gammaproteobacteria</taxon>
        <taxon>Candidatus Kentrum</taxon>
    </lineage>
</organism>
<name>A0A450VKP9_9GAMM</name>
<proteinExistence type="predicted"/>
<accession>A0A450VKP9</accession>
<dbReference type="AlphaFoldDB" id="A0A450VKP9"/>